<evidence type="ECO:0000256" key="5">
    <source>
        <dbReference type="PIRSR" id="PIRSR606710-1"/>
    </source>
</evidence>
<evidence type="ECO:0000313" key="11">
    <source>
        <dbReference type="Proteomes" id="UP000823661"/>
    </source>
</evidence>
<accession>A0A9D9ESG8</accession>
<dbReference type="SUPFAM" id="SSF75005">
    <property type="entry name" value="Arabinanase/levansucrase/invertase"/>
    <property type="match status" value="1"/>
</dbReference>
<feature type="site" description="Important for catalytic activity, responsible for pKa modulation of the active site Glu and correct orientation of both the proton donor and substrate" evidence="6">
    <location>
        <position position="305"/>
    </location>
</feature>
<evidence type="ECO:0000256" key="1">
    <source>
        <dbReference type="ARBA" id="ARBA00004834"/>
    </source>
</evidence>
<dbReference type="InterPro" id="IPR023296">
    <property type="entry name" value="Glyco_hydro_beta-prop_sf"/>
</dbReference>
<evidence type="ECO:0000256" key="3">
    <source>
        <dbReference type="ARBA" id="ARBA00022801"/>
    </source>
</evidence>
<evidence type="ECO:0000256" key="2">
    <source>
        <dbReference type="ARBA" id="ARBA00009865"/>
    </source>
</evidence>
<name>A0A9D9ESG8_9BACT</name>
<dbReference type="GO" id="GO:0004553">
    <property type="term" value="F:hydrolase activity, hydrolyzing O-glycosyl compounds"/>
    <property type="evidence" value="ECO:0007669"/>
    <property type="project" value="InterPro"/>
</dbReference>
<comment type="pathway">
    <text evidence="1">Glycan metabolism; L-arabinan degradation.</text>
</comment>
<dbReference type="AlphaFoldDB" id="A0A9D9ESG8"/>
<keyword evidence="8" id="KW-0732">Signal</keyword>
<dbReference type="Proteomes" id="UP000823661">
    <property type="component" value="Unassembled WGS sequence"/>
</dbReference>
<dbReference type="Gene3D" id="2.115.10.20">
    <property type="entry name" value="Glycosyl hydrolase domain, family 43"/>
    <property type="match status" value="1"/>
</dbReference>
<evidence type="ECO:0000256" key="7">
    <source>
        <dbReference type="RuleBase" id="RU361187"/>
    </source>
</evidence>
<dbReference type="PANTHER" id="PTHR43301">
    <property type="entry name" value="ARABINAN ENDO-1,5-ALPHA-L-ARABINOSIDASE"/>
    <property type="match status" value="1"/>
</dbReference>
<feature type="active site" description="Proton donor" evidence="5">
    <location>
        <position position="359"/>
    </location>
</feature>
<dbReference type="Pfam" id="PF04616">
    <property type="entry name" value="Glyco_hydro_43"/>
    <property type="match status" value="1"/>
</dbReference>
<dbReference type="GO" id="GO:0005975">
    <property type="term" value="P:carbohydrate metabolic process"/>
    <property type="evidence" value="ECO:0007669"/>
    <property type="project" value="InterPro"/>
</dbReference>
<dbReference type="Pfam" id="PF08522">
    <property type="entry name" value="BT_3987-like_N"/>
    <property type="match status" value="1"/>
</dbReference>
<evidence type="ECO:0000259" key="9">
    <source>
        <dbReference type="Pfam" id="PF08522"/>
    </source>
</evidence>
<dbReference type="InterPro" id="IPR050727">
    <property type="entry name" value="GH43_arabinanases"/>
</dbReference>
<sequence length="490" mass="53995">MKRFYKCLILCISPLVIAAGCKKAPSMDGLALGYASYDVQTAFLEEEETVLNVDTRLTVESGGGLQGQLDYTLTVPTDAAELVKKYNEVHGTAYELLPEGSYSIGTGAWLPSSVNSRVPVTFYRSKVGELSYLLPVRLSADGVRIASGVTYIAAGKNFYTNPVIIQSSSDPTILRAEDGTFYLAATEEGGYPYPSETQGMPIFRSDDLVNWNFGETGEDWDNSRVFNPKTDSEWGEGPGGLWAPDLRYIGGKYVCYYSMIRGGWDENGWKVMDIGVATSETPGGPYKNAHKLIDAEELGVVPSIDPFYYEEDGKHYMFWGTHPSGIWVTELTDDGLNVKRDISGNPTLKQQIAGTNVAEGVVIYKRGGWYYFFGSIGSPTAGAASTYHVIMGRSENLLGPYVTKDGGRLLDGRSDLFVESDDYFLAPGHNSVIIEDDRGQMWTAIHSYADSQWDHGHPLSIMQVFFDEDGWPYVPGNQVPRKALAPIFDR</sequence>
<proteinExistence type="inferred from homology"/>
<organism evidence="10 11">
    <name type="scientific">Candidatus Cryptobacteroides intestinavium</name>
    <dbReference type="NCBI Taxonomy" id="2840766"/>
    <lineage>
        <taxon>Bacteria</taxon>
        <taxon>Pseudomonadati</taxon>
        <taxon>Bacteroidota</taxon>
        <taxon>Bacteroidia</taxon>
        <taxon>Bacteroidales</taxon>
        <taxon>Candidatus Cryptobacteroides</taxon>
    </lineage>
</organism>
<dbReference type="PROSITE" id="PS51257">
    <property type="entry name" value="PROKAR_LIPOPROTEIN"/>
    <property type="match status" value="1"/>
</dbReference>
<keyword evidence="3 7" id="KW-0378">Hydrolase</keyword>
<gene>
    <name evidence="10" type="ORF">IAC06_07705</name>
</gene>
<keyword evidence="4 7" id="KW-0326">Glycosidase</keyword>
<dbReference type="Gene3D" id="2.60.40.1740">
    <property type="entry name" value="hypothetical protein (bacova_03559)"/>
    <property type="match status" value="1"/>
</dbReference>
<dbReference type="InterPro" id="IPR013728">
    <property type="entry name" value="BT_3987-like_N"/>
</dbReference>
<evidence type="ECO:0000313" key="10">
    <source>
        <dbReference type="EMBL" id="MBO8452749.1"/>
    </source>
</evidence>
<feature type="chain" id="PRO_5039051527" evidence="8">
    <location>
        <begin position="19"/>
        <end position="490"/>
    </location>
</feature>
<dbReference type="EMBL" id="JADIMI010000073">
    <property type="protein sequence ID" value="MBO8452749.1"/>
    <property type="molecule type" value="Genomic_DNA"/>
</dbReference>
<dbReference type="PANTHER" id="PTHR43301:SF3">
    <property type="entry name" value="ARABINAN ENDO-1,5-ALPHA-L-ARABINOSIDASE A-RELATED"/>
    <property type="match status" value="1"/>
</dbReference>
<comment type="similarity">
    <text evidence="2 7">Belongs to the glycosyl hydrolase 43 family.</text>
</comment>
<feature type="domain" description="BT-3987-like N-terminal" evidence="9">
    <location>
        <begin position="39"/>
        <end position="140"/>
    </location>
</feature>
<evidence type="ECO:0000256" key="4">
    <source>
        <dbReference type="ARBA" id="ARBA00023295"/>
    </source>
</evidence>
<comment type="caution">
    <text evidence="10">The sequence shown here is derived from an EMBL/GenBank/DDBJ whole genome shotgun (WGS) entry which is preliminary data.</text>
</comment>
<evidence type="ECO:0000256" key="8">
    <source>
        <dbReference type="SAM" id="SignalP"/>
    </source>
</evidence>
<dbReference type="InterPro" id="IPR006710">
    <property type="entry name" value="Glyco_hydro_43"/>
</dbReference>
<reference evidence="10" key="1">
    <citation type="submission" date="2020-10" db="EMBL/GenBank/DDBJ databases">
        <authorList>
            <person name="Gilroy R."/>
        </authorList>
    </citation>
    <scope>NUCLEOTIDE SEQUENCE</scope>
    <source>
        <strain evidence="10">B1-20833</strain>
    </source>
</reference>
<feature type="signal peptide" evidence="8">
    <location>
        <begin position="1"/>
        <end position="18"/>
    </location>
</feature>
<feature type="active site" description="Proton acceptor" evidence="5">
    <location>
        <position position="170"/>
    </location>
</feature>
<reference evidence="10" key="2">
    <citation type="journal article" date="2021" name="PeerJ">
        <title>Extensive microbial diversity within the chicken gut microbiome revealed by metagenomics and culture.</title>
        <authorList>
            <person name="Gilroy R."/>
            <person name="Ravi A."/>
            <person name="Getino M."/>
            <person name="Pursley I."/>
            <person name="Horton D.L."/>
            <person name="Alikhan N.F."/>
            <person name="Baker D."/>
            <person name="Gharbi K."/>
            <person name="Hall N."/>
            <person name="Watson M."/>
            <person name="Adriaenssens E.M."/>
            <person name="Foster-Nyarko E."/>
            <person name="Jarju S."/>
            <person name="Secka A."/>
            <person name="Antonio M."/>
            <person name="Oren A."/>
            <person name="Chaudhuri R.R."/>
            <person name="La Ragione R."/>
            <person name="Hildebrand F."/>
            <person name="Pallen M.J."/>
        </authorList>
    </citation>
    <scope>NUCLEOTIDE SEQUENCE</scope>
    <source>
        <strain evidence="10">B1-20833</strain>
    </source>
</reference>
<protein>
    <submittedName>
        <fullName evidence="10">Family 43 glycosylhydrolase</fullName>
    </submittedName>
</protein>
<evidence type="ECO:0000256" key="6">
    <source>
        <dbReference type="PIRSR" id="PIRSR606710-2"/>
    </source>
</evidence>